<dbReference type="PANTHER" id="PTHR45837">
    <property type="entry name" value="VESICLE-TRAFFICKING PROTEIN SEC22B"/>
    <property type="match status" value="1"/>
</dbReference>
<organism evidence="9 10">
    <name type="scientific">Strigomonas culicis</name>
    <dbReference type="NCBI Taxonomy" id="28005"/>
    <lineage>
        <taxon>Eukaryota</taxon>
        <taxon>Discoba</taxon>
        <taxon>Euglenozoa</taxon>
        <taxon>Kinetoplastea</taxon>
        <taxon>Metakinetoplastina</taxon>
        <taxon>Trypanosomatida</taxon>
        <taxon>Trypanosomatidae</taxon>
        <taxon>Strigomonadinae</taxon>
        <taxon>Strigomonas</taxon>
    </lineage>
</organism>
<dbReference type="EMBL" id="ATMH01001308">
    <property type="protein sequence ID" value="EPY34794.1"/>
    <property type="molecule type" value="Genomic_DNA"/>
</dbReference>
<dbReference type="AlphaFoldDB" id="S9V189"/>
<comment type="caution">
    <text evidence="9">The sequence shown here is derived from an EMBL/GenBank/DDBJ whole genome shotgun (WGS) entry which is preliminary data.</text>
</comment>
<evidence type="ECO:0000256" key="4">
    <source>
        <dbReference type="ARBA" id="ARBA00022989"/>
    </source>
</evidence>
<dbReference type="SUPFAM" id="SSF64356">
    <property type="entry name" value="SNARE-like"/>
    <property type="match status" value="1"/>
</dbReference>
<reference evidence="9 10" key="1">
    <citation type="journal article" date="2013" name="PLoS ONE">
        <title>Predicting the Proteins of Angomonas deanei, Strigomonas culicis and Their Respective Endosymbionts Reveals New Aspects of the Trypanosomatidae Family.</title>
        <authorList>
            <person name="Motta M.C."/>
            <person name="Martins A.C."/>
            <person name="de Souza S.S."/>
            <person name="Catta-Preta C.M."/>
            <person name="Silva R."/>
            <person name="Klein C.C."/>
            <person name="de Almeida L.G."/>
            <person name="de Lima Cunha O."/>
            <person name="Ciapina L.P."/>
            <person name="Brocchi M."/>
            <person name="Colabardini A.C."/>
            <person name="de Araujo Lima B."/>
            <person name="Machado C.R."/>
            <person name="de Almeida Soares C.M."/>
            <person name="Probst C.M."/>
            <person name="de Menezes C.B."/>
            <person name="Thompson C.E."/>
            <person name="Bartholomeu D.C."/>
            <person name="Gradia D.F."/>
            <person name="Pavoni D.P."/>
            <person name="Grisard E.C."/>
            <person name="Fantinatti-Garboggini F."/>
            <person name="Marchini F.K."/>
            <person name="Rodrigues-Luiz G.F."/>
            <person name="Wagner G."/>
            <person name="Goldman G.H."/>
            <person name="Fietto J.L."/>
            <person name="Elias M.C."/>
            <person name="Goldman M.H."/>
            <person name="Sagot M.F."/>
            <person name="Pereira M."/>
            <person name="Stoco P.H."/>
            <person name="de Mendonca-Neto R.P."/>
            <person name="Teixeira S.M."/>
            <person name="Maciel T.E."/>
            <person name="de Oliveira Mendes T.A."/>
            <person name="Urmenyi T.P."/>
            <person name="de Souza W."/>
            <person name="Schenkman S."/>
            <person name="de Vasconcelos A.T."/>
        </authorList>
    </citation>
    <scope>NUCLEOTIDE SEQUENCE [LARGE SCALE GENOMIC DNA]</scope>
</reference>
<dbReference type="InterPro" id="IPR042855">
    <property type="entry name" value="V_SNARE_CC"/>
</dbReference>
<dbReference type="GO" id="GO:0015031">
    <property type="term" value="P:protein transport"/>
    <property type="evidence" value="ECO:0007669"/>
    <property type="project" value="UniProtKB-KW"/>
</dbReference>
<dbReference type="InterPro" id="IPR044565">
    <property type="entry name" value="Sec22"/>
</dbReference>
<evidence type="ECO:0000313" key="9">
    <source>
        <dbReference type="EMBL" id="EPY34794.1"/>
    </source>
</evidence>
<sequence>MASNGCFIGVLVARTHDHVPLCSYTDENYGSANTVRQQSQRILERMQTPASNTDRSQANGSFYQSFDHKDCIYFAFQDAATDLTIVAALNKLLLRNSGDVNGTNRLACGLLDLVFAEFTQSFSVGEFGAKHVRPFQYSKFDGAIQRCIARVLQQDRSGAGAVVGGAGGSAGRRQVNPNYEALRQELTDVHMVMRKNLEDLMTRGENLETVNSYSDQLVDHSAKYYAKTVRMNRMRLVKMYGPPAAVGLCFADILLLIFF</sequence>
<evidence type="ECO:0000256" key="6">
    <source>
        <dbReference type="PROSITE-ProRule" id="PRU00290"/>
    </source>
</evidence>
<keyword evidence="2 7" id="KW-0812">Transmembrane</keyword>
<keyword evidence="1" id="KW-0813">Transport</keyword>
<protein>
    <submittedName>
        <fullName evidence="9">Vesicle transport protein SEC22</fullName>
    </submittedName>
</protein>
<dbReference type="Proteomes" id="UP000015354">
    <property type="component" value="Unassembled WGS sequence"/>
</dbReference>
<dbReference type="GO" id="GO:0006890">
    <property type="term" value="P:retrograde vesicle-mediated transport, Golgi to endoplasmic reticulum"/>
    <property type="evidence" value="ECO:0007669"/>
    <property type="project" value="InterPro"/>
</dbReference>
<dbReference type="SUPFAM" id="SSF58038">
    <property type="entry name" value="SNARE fusion complex"/>
    <property type="match status" value="1"/>
</dbReference>
<feature type="domain" description="V-SNARE coiled-coil homology" evidence="8">
    <location>
        <begin position="178"/>
        <end position="238"/>
    </location>
</feature>
<gene>
    <name evidence="9" type="ORF">STCU_01308</name>
</gene>
<evidence type="ECO:0000256" key="5">
    <source>
        <dbReference type="ARBA" id="ARBA00046280"/>
    </source>
</evidence>
<dbReference type="GO" id="GO:0005737">
    <property type="term" value="C:cytoplasm"/>
    <property type="evidence" value="ECO:0007669"/>
    <property type="project" value="UniProtKB-ARBA"/>
</dbReference>
<keyword evidence="3" id="KW-0653">Protein transport</keyword>
<dbReference type="Pfam" id="PF00957">
    <property type="entry name" value="Synaptobrevin"/>
    <property type="match status" value="1"/>
</dbReference>
<dbReference type="Gene3D" id="3.30.450.50">
    <property type="entry name" value="Longin domain"/>
    <property type="match status" value="1"/>
</dbReference>
<dbReference type="PROSITE" id="PS50892">
    <property type="entry name" value="V_SNARE"/>
    <property type="match status" value="1"/>
</dbReference>
<evidence type="ECO:0000259" key="8">
    <source>
        <dbReference type="PROSITE" id="PS50892"/>
    </source>
</evidence>
<evidence type="ECO:0000313" key="10">
    <source>
        <dbReference type="Proteomes" id="UP000015354"/>
    </source>
</evidence>
<dbReference type="InterPro" id="IPR011012">
    <property type="entry name" value="Longin-like_dom_sf"/>
</dbReference>
<keyword evidence="4 7" id="KW-1133">Transmembrane helix</keyword>
<dbReference type="GO" id="GO:0012505">
    <property type="term" value="C:endomembrane system"/>
    <property type="evidence" value="ECO:0007669"/>
    <property type="project" value="UniProtKB-SubCell"/>
</dbReference>
<evidence type="ECO:0000256" key="1">
    <source>
        <dbReference type="ARBA" id="ARBA00022448"/>
    </source>
</evidence>
<dbReference type="OrthoDB" id="1719357at2759"/>
<comment type="subcellular location">
    <subcellularLocation>
        <location evidence="5">Endomembrane system</location>
        <topology evidence="5">Single-pass type IV membrane protein</topology>
    </subcellularLocation>
</comment>
<evidence type="ECO:0000256" key="3">
    <source>
        <dbReference type="ARBA" id="ARBA00022927"/>
    </source>
</evidence>
<dbReference type="GO" id="GO:0005484">
    <property type="term" value="F:SNAP receptor activity"/>
    <property type="evidence" value="ECO:0007669"/>
    <property type="project" value="InterPro"/>
</dbReference>
<dbReference type="GO" id="GO:0006888">
    <property type="term" value="P:endoplasmic reticulum to Golgi vesicle-mediated transport"/>
    <property type="evidence" value="ECO:0007669"/>
    <property type="project" value="InterPro"/>
</dbReference>
<keyword evidence="6" id="KW-0175">Coiled coil</keyword>
<proteinExistence type="predicted"/>
<feature type="transmembrane region" description="Helical" evidence="7">
    <location>
        <begin position="240"/>
        <end position="258"/>
    </location>
</feature>
<keyword evidence="7" id="KW-0472">Membrane</keyword>
<dbReference type="Gene3D" id="1.20.5.110">
    <property type="match status" value="1"/>
</dbReference>
<dbReference type="FunFam" id="1.20.5.110:FF:000133">
    <property type="entry name" value="Putative synaptobrevin-type transport protein"/>
    <property type="match status" value="1"/>
</dbReference>
<accession>S9V189</accession>
<keyword evidence="10" id="KW-1185">Reference proteome</keyword>
<evidence type="ECO:0000256" key="2">
    <source>
        <dbReference type="ARBA" id="ARBA00022692"/>
    </source>
</evidence>
<name>S9V189_9TRYP</name>
<evidence type="ECO:0000256" key="7">
    <source>
        <dbReference type="SAM" id="Phobius"/>
    </source>
</evidence>